<name>A0A034WL23_BACDO</name>
<reference evidence="2" key="1">
    <citation type="journal article" date="2014" name="BMC Genomics">
        <title>Characterizing the developmental transcriptome of the oriental fruit fly, Bactrocera dorsalis (Diptera: Tephritidae) through comparative genomic analysis with Drosophila melanogaster utilizing modENCODE datasets.</title>
        <authorList>
            <person name="Geib S.M."/>
            <person name="Calla B."/>
            <person name="Hall B."/>
            <person name="Hou S."/>
            <person name="Manoukis N.C."/>
        </authorList>
    </citation>
    <scope>NUCLEOTIDE SEQUENCE</scope>
    <source>
        <strain evidence="2">Punador</strain>
    </source>
</reference>
<accession>A0A034WL23</accession>
<protein>
    <submittedName>
        <fullName evidence="2">Uncharacterized protein</fullName>
    </submittedName>
</protein>
<dbReference type="AlphaFoldDB" id="A0A034WL23"/>
<dbReference type="OrthoDB" id="10365051at2759"/>
<keyword evidence="1" id="KW-0812">Transmembrane</keyword>
<feature type="non-terminal residue" evidence="2">
    <location>
        <position position="1"/>
    </location>
</feature>
<feature type="transmembrane region" description="Helical" evidence="1">
    <location>
        <begin position="21"/>
        <end position="40"/>
    </location>
</feature>
<dbReference type="EMBL" id="GAKP01003890">
    <property type="protein sequence ID" value="JAC55062.1"/>
    <property type="molecule type" value="Transcribed_RNA"/>
</dbReference>
<organism evidence="2">
    <name type="scientific">Bactrocera dorsalis</name>
    <name type="common">Oriental fruit fly</name>
    <name type="synonym">Dacus dorsalis</name>
    <dbReference type="NCBI Taxonomy" id="27457"/>
    <lineage>
        <taxon>Eukaryota</taxon>
        <taxon>Metazoa</taxon>
        <taxon>Ecdysozoa</taxon>
        <taxon>Arthropoda</taxon>
        <taxon>Hexapoda</taxon>
        <taxon>Insecta</taxon>
        <taxon>Pterygota</taxon>
        <taxon>Neoptera</taxon>
        <taxon>Endopterygota</taxon>
        <taxon>Diptera</taxon>
        <taxon>Brachycera</taxon>
        <taxon>Muscomorpha</taxon>
        <taxon>Tephritoidea</taxon>
        <taxon>Tephritidae</taxon>
        <taxon>Bactrocera</taxon>
        <taxon>Bactrocera</taxon>
    </lineage>
</organism>
<evidence type="ECO:0000313" key="2">
    <source>
        <dbReference type="EMBL" id="JAC55062.1"/>
    </source>
</evidence>
<evidence type="ECO:0000256" key="1">
    <source>
        <dbReference type="SAM" id="Phobius"/>
    </source>
</evidence>
<keyword evidence="1" id="KW-0472">Membrane</keyword>
<sequence>CGSLKQISTLSSCLTKMAEWFNHKYFVVLLLVIGVVYINADSTENPEIDMEILASRNKLHDSMIDEYFKLAQYVYERSVDLCKKMHDEDICENKTSKESENKECEETEVAEMHETVLKHCINHVYDCLNPTDRGSSNRVEKVFLHKFGFEDIQKVMNRKYEEFFIEIVRQIDEYLKAMTPEQQSGTTARNLKGWSSKITEASTLAHKKMAFIFFMRYLK</sequence>
<keyword evidence="1" id="KW-1133">Transmembrane helix</keyword>
<proteinExistence type="predicted"/>